<dbReference type="InterPro" id="IPR016477">
    <property type="entry name" value="Fructo-/Ketosamine-3-kinase"/>
</dbReference>
<protein>
    <recommendedName>
        <fullName evidence="5">Fructosamine kinase family protein</fullName>
    </recommendedName>
</protein>
<dbReference type="GO" id="GO:0016301">
    <property type="term" value="F:kinase activity"/>
    <property type="evidence" value="ECO:0007669"/>
    <property type="project" value="UniProtKB-UniRule"/>
</dbReference>
<name>A0A3E2NUI6_9SPHI</name>
<dbReference type="InterPro" id="IPR011009">
    <property type="entry name" value="Kinase-like_dom_sf"/>
</dbReference>
<dbReference type="PANTHER" id="PTHR12149">
    <property type="entry name" value="FRUCTOSAMINE 3 KINASE-RELATED PROTEIN"/>
    <property type="match status" value="1"/>
</dbReference>
<evidence type="ECO:0000256" key="1">
    <source>
        <dbReference type="ARBA" id="ARBA00009460"/>
    </source>
</evidence>
<gene>
    <name evidence="3" type="ORF">DYU05_03430</name>
</gene>
<dbReference type="AlphaFoldDB" id="A0A3E2NUI6"/>
<reference evidence="3 4" key="1">
    <citation type="submission" date="2018-08" db="EMBL/GenBank/DDBJ databases">
        <title>Mucilaginibacter terrae sp. nov., isolated from manganese diggings.</title>
        <authorList>
            <person name="Huang Y."/>
            <person name="Zhou Z."/>
        </authorList>
    </citation>
    <scope>NUCLEOTIDE SEQUENCE [LARGE SCALE GENOMIC DNA]</scope>
    <source>
        <strain evidence="3 4">ZH6</strain>
    </source>
</reference>
<dbReference type="RefSeq" id="WP_117381575.1">
    <property type="nucleotide sequence ID" value="NZ_QWDE01000001.1"/>
</dbReference>
<evidence type="ECO:0000313" key="3">
    <source>
        <dbReference type="EMBL" id="RFZ84673.1"/>
    </source>
</evidence>
<dbReference type="Gene3D" id="3.90.1200.10">
    <property type="match status" value="1"/>
</dbReference>
<evidence type="ECO:0000256" key="2">
    <source>
        <dbReference type="PIRNR" id="PIRNR006221"/>
    </source>
</evidence>
<comment type="similarity">
    <text evidence="1 2">Belongs to the fructosamine kinase family.</text>
</comment>
<accession>A0A3E2NUI6</accession>
<evidence type="ECO:0000313" key="4">
    <source>
        <dbReference type="Proteomes" id="UP000260823"/>
    </source>
</evidence>
<keyword evidence="2" id="KW-0808">Transferase</keyword>
<dbReference type="OrthoDB" id="5291879at2"/>
<dbReference type="EMBL" id="QWDE01000001">
    <property type="protein sequence ID" value="RFZ84673.1"/>
    <property type="molecule type" value="Genomic_DNA"/>
</dbReference>
<evidence type="ECO:0008006" key="5">
    <source>
        <dbReference type="Google" id="ProtNLM"/>
    </source>
</evidence>
<dbReference type="SUPFAM" id="SSF56112">
    <property type="entry name" value="Protein kinase-like (PK-like)"/>
    <property type="match status" value="1"/>
</dbReference>
<dbReference type="Proteomes" id="UP000260823">
    <property type="component" value="Unassembled WGS sequence"/>
</dbReference>
<keyword evidence="4" id="KW-1185">Reference proteome</keyword>
<dbReference type="Pfam" id="PF03881">
    <property type="entry name" value="Fructosamin_kin"/>
    <property type="match status" value="1"/>
</dbReference>
<dbReference type="PIRSF" id="PIRSF006221">
    <property type="entry name" value="Ketosamine-3-kinase"/>
    <property type="match status" value="1"/>
</dbReference>
<organism evidence="3 4">
    <name type="scientific">Mucilaginibacter terrenus</name>
    <dbReference type="NCBI Taxonomy" id="2482727"/>
    <lineage>
        <taxon>Bacteria</taxon>
        <taxon>Pseudomonadati</taxon>
        <taxon>Bacteroidota</taxon>
        <taxon>Sphingobacteriia</taxon>
        <taxon>Sphingobacteriales</taxon>
        <taxon>Sphingobacteriaceae</taxon>
        <taxon>Mucilaginibacter</taxon>
    </lineage>
</organism>
<proteinExistence type="inferred from homology"/>
<comment type="caution">
    <text evidence="3">The sequence shown here is derived from an EMBL/GenBank/DDBJ whole genome shotgun (WGS) entry which is preliminary data.</text>
</comment>
<sequence length="289" mass="33100">MPVITIIKYIEDILSFTVNTYHAVSGGDINQAYQLNTSRGKYFLKVNSFDRYPYMFLREKEGLEAISASQTIKVPEVILQSEVDSDSFLLLEWIDSVQPTNNNLRKLGEQLAKLHKVSNEHFGFSTDNFIGSLHQANKINEDWTDFFIEERIAPLLRLAFDARLLSKHDVKDFEELHSKLPDIYPKEQPALVHGDLWGGNYLINNGGNPYLIDPAVYYGNREMDIATTKLFGGFGDVFYEGYNTTYPLQPGWEQRVKLWNLYPLLVHVNLFGGTYVHQLQATLRAALVI</sequence>
<dbReference type="Gene3D" id="3.30.200.20">
    <property type="entry name" value="Phosphorylase Kinase, domain 1"/>
    <property type="match status" value="1"/>
</dbReference>
<dbReference type="PANTHER" id="PTHR12149:SF8">
    <property type="entry name" value="PROTEIN-RIBULOSAMINE 3-KINASE"/>
    <property type="match status" value="1"/>
</dbReference>
<keyword evidence="2" id="KW-0418">Kinase</keyword>